<feature type="non-terminal residue" evidence="1">
    <location>
        <position position="1"/>
    </location>
</feature>
<dbReference type="EMBL" id="JAHRIQ010094541">
    <property type="protein sequence ID" value="MEQ2252161.1"/>
    <property type="molecule type" value="Genomic_DNA"/>
</dbReference>
<feature type="non-terminal residue" evidence="1">
    <location>
        <position position="60"/>
    </location>
</feature>
<evidence type="ECO:0000313" key="2">
    <source>
        <dbReference type="Proteomes" id="UP001482620"/>
    </source>
</evidence>
<proteinExistence type="predicted"/>
<protein>
    <recommendedName>
        <fullName evidence="3">Obesity factor</fullName>
    </recommendedName>
</protein>
<name>A0ABV0V4V4_9TELE</name>
<gene>
    <name evidence="1" type="ORF">ILYODFUR_018872</name>
</gene>
<accession>A0ABV0V4V4</accession>
<reference evidence="1 2" key="1">
    <citation type="submission" date="2021-06" db="EMBL/GenBank/DDBJ databases">
        <authorList>
            <person name="Palmer J.M."/>
        </authorList>
    </citation>
    <scope>NUCLEOTIDE SEQUENCE [LARGE SCALE GENOMIC DNA]</scope>
    <source>
        <strain evidence="2">if_2019</strain>
        <tissue evidence="1">Muscle</tissue>
    </source>
</reference>
<evidence type="ECO:0008006" key="3">
    <source>
        <dbReference type="Google" id="ProtNLM"/>
    </source>
</evidence>
<dbReference type="Proteomes" id="UP001482620">
    <property type="component" value="Unassembled WGS sequence"/>
</dbReference>
<sequence>ESRRDHALHNRLLEDMQHLSANTKLLGPKLHQEVQCALSLLLGGFTVASPLQSVVQVNTE</sequence>
<comment type="caution">
    <text evidence="1">The sequence shown here is derived from an EMBL/GenBank/DDBJ whole genome shotgun (WGS) entry which is preliminary data.</text>
</comment>
<evidence type="ECO:0000313" key="1">
    <source>
        <dbReference type="EMBL" id="MEQ2252161.1"/>
    </source>
</evidence>
<organism evidence="1 2">
    <name type="scientific">Ilyodon furcidens</name>
    <name type="common">goldbreast splitfin</name>
    <dbReference type="NCBI Taxonomy" id="33524"/>
    <lineage>
        <taxon>Eukaryota</taxon>
        <taxon>Metazoa</taxon>
        <taxon>Chordata</taxon>
        <taxon>Craniata</taxon>
        <taxon>Vertebrata</taxon>
        <taxon>Euteleostomi</taxon>
        <taxon>Actinopterygii</taxon>
        <taxon>Neopterygii</taxon>
        <taxon>Teleostei</taxon>
        <taxon>Neoteleostei</taxon>
        <taxon>Acanthomorphata</taxon>
        <taxon>Ovalentaria</taxon>
        <taxon>Atherinomorphae</taxon>
        <taxon>Cyprinodontiformes</taxon>
        <taxon>Goodeidae</taxon>
        <taxon>Ilyodon</taxon>
    </lineage>
</organism>
<keyword evidence="2" id="KW-1185">Reference proteome</keyword>